<name>A0A0D2J2Z2_9BACT</name>
<dbReference type="PANTHER" id="PTHR30108">
    <property type="entry name" value="3-OCTAPRENYL-4-HYDROXYBENZOATE CARBOXY-LYASE-RELATED"/>
    <property type="match status" value="1"/>
</dbReference>
<sequence>MIQDLRDYIAALEKEGELHRVTTEVDWNLELCHVSKVNEEQKGPALLYENVKDYDIPVFTSAFTTPKRLAICLEQDTSLSMSKLSKKWMELTTKKMIPPEIVSHPKVMENVITGDDVNVEMFPAPWFYPEDGGRFIGTAVYLVTKDPETGWTNLGTYRMQILGKNVVGVQIIKGKHADFMLKQYEAMGKKMPAAAVIGCDPVLFLCSSTLVSAQTDEYDVAGSLRQAPVPVFESDLTGLKLPATAEVILEGYIDPKVLMDEGPFGEYTGYYSGNKGKEWPKPALQIERILHRNDPILWSTTVGKPINDIHMIQSLNRTATLWYDLETMRVPGIESVYIPPESCGRFWGIVSVRQKYPGHSNQVGNAVIASTTGHYGMKGVITVDHDIDADDWDRIMWALSTRFDPKRSAQIIDRGRSTPLDPGLPIEARDVTSRIILDACTPFEWQNKPNEIFMDRGVLTKVSERWADYGLGETSPVADMIDRLTKPESK</sequence>
<dbReference type="RefSeq" id="WP_044350411.1">
    <property type="nucleotide sequence ID" value="NZ_AZAC01000029.1"/>
</dbReference>
<feature type="domain" description="3-octaprenyl-4-hydroxybenzoate carboxy-lyase-like C-terminal" evidence="3">
    <location>
        <begin position="310"/>
        <end position="439"/>
    </location>
</feature>
<dbReference type="Gene3D" id="3.40.1670.10">
    <property type="entry name" value="UbiD C-terminal domain-like"/>
    <property type="match status" value="1"/>
</dbReference>
<keyword evidence="5" id="KW-1185">Reference proteome</keyword>
<reference evidence="4 5" key="1">
    <citation type="submission" date="2013-11" db="EMBL/GenBank/DDBJ databases">
        <title>Metagenomic analysis of a methanogenic consortium involved in long chain n-alkane degradation.</title>
        <authorList>
            <person name="Davidova I.A."/>
            <person name="Callaghan A.V."/>
            <person name="Wawrik B."/>
            <person name="Pruitt S."/>
            <person name="Marks C."/>
            <person name="Duncan K.E."/>
            <person name="Suflita J.M."/>
        </authorList>
    </citation>
    <scope>NUCLEOTIDE SEQUENCE [LARGE SCALE GENOMIC DNA]</scope>
    <source>
        <strain evidence="4 5">SPR</strain>
    </source>
</reference>
<dbReference type="NCBIfam" id="TIGR02724">
    <property type="entry name" value="phenyl_P_beta"/>
    <property type="match status" value="1"/>
</dbReference>
<dbReference type="InterPro" id="IPR002830">
    <property type="entry name" value="UbiD"/>
</dbReference>
<organism evidence="4 5">
    <name type="scientific">Dethiosulfatarculus sandiegensis</name>
    <dbReference type="NCBI Taxonomy" id="1429043"/>
    <lineage>
        <taxon>Bacteria</taxon>
        <taxon>Pseudomonadati</taxon>
        <taxon>Thermodesulfobacteriota</taxon>
        <taxon>Desulfarculia</taxon>
        <taxon>Desulfarculales</taxon>
        <taxon>Desulfarculaceae</taxon>
        <taxon>Dethiosulfatarculus</taxon>
    </lineage>
</organism>
<dbReference type="InterPro" id="IPR014096">
    <property type="entry name" value="Phenyl_P_COase_b"/>
</dbReference>
<dbReference type="InParanoid" id="A0A0D2J2Z2"/>
<evidence type="ECO:0000259" key="1">
    <source>
        <dbReference type="Pfam" id="PF01977"/>
    </source>
</evidence>
<dbReference type="InterPro" id="IPR049383">
    <property type="entry name" value="UbiD-like_N"/>
</dbReference>
<dbReference type="InterPro" id="IPR048304">
    <property type="entry name" value="UbiD_Rift_dom"/>
</dbReference>
<dbReference type="GO" id="GO:0016831">
    <property type="term" value="F:carboxy-lyase activity"/>
    <property type="evidence" value="ECO:0007669"/>
    <property type="project" value="InterPro"/>
</dbReference>
<feature type="domain" description="3-octaprenyl-4-hydroxybenzoate carboxy-lyase-like Rift-related" evidence="1">
    <location>
        <begin position="104"/>
        <end position="305"/>
    </location>
</feature>
<dbReference type="STRING" id="1429043.X474_18140"/>
<evidence type="ECO:0000313" key="5">
    <source>
        <dbReference type="Proteomes" id="UP000032233"/>
    </source>
</evidence>
<evidence type="ECO:0000259" key="3">
    <source>
        <dbReference type="Pfam" id="PF20696"/>
    </source>
</evidence>
<proteinExistence type="predicted"/>
<dbReference type="GO" id="GO:0005737">
    <property type="term" value="C:cytoplasm"/>
    <property type="evidence" value="ECO:0007669"/>
    <property type="project" value="TreeGrafter"/>
</dbReference>
<dbReference type="AlphaFoldDB" id="A0A0D2J2Z2"/>
<dbReference type="Pfam" id="PF20695">
    <property type="entry name" value="UbiD_N"/>
    <property type="match status" value="1"/>
</dbReference>
<protein>
    <submittedName>
        <fullName evidence="4">Benzoate transporter</fullName>
    </submittedName>
</protein>
<dbReference type="Proteomes" id="UP000032233">
    <property type="component" value="Unassembled WGS sequence"/>
</dbReference>
<dbReference type="NCBIfam" id="TIGR00148">
    <property type="entry name" value="UbiD family decarboxylase"/>
    <property type="match status" value="1"/>
</dbReference>
<dbReference type="EMBL" id="AZAC01000029">
    <property type="protein sequence ID" value="KIX12524.1"/>
    <property type="molecule type" value="Genomic_DNA"/>
</dbReference>
<dbReference type="OrthoDB" id="9809841at2"/>
<dbReference type="Pfam" id="PF20696">
    <property type="entry name" value="UbiD_C"/>
    <property type="match status" value="1"/>
</dbReference>
<dbReference type="PANTHER" id="PTHR30108:SF17">
    <property type="entry name" value="FERULIC ACID DECARBOXYLASE 1"/>
    <property type="match status" value="1"/>
</dbReference>
<dbReference type="SUPFAM" id="SSF143968">
    <property type="entry name" value="UbiD C-terminal domain-like"/>
    <property type="match status" value="1"/>
</dbReference>
<dbReference type="Pfam" id="PF01977">
    <property type="entry name" value="UbiD"/>
    <property type="match status" value="1"/>
</dbReference>
<gene>
    <name evidence="4" type="ORF">X474_18140</name>
</gene>
<feature type="domain" description="3-octaprenyl-4-hydroxybenzoate carboxy-lyase-like N-terminal" evidence="2">
    <location>
        <begin position="9"/>
        <end position="87"/>
    </location>
</feature>
<evidence type="ECO:0000313" key="4">
    <source>
        <dbReference type="EMBL" id="KIX12524.1"/>
    </source>
</evidence>
<accession>A0A0D2J2Z2</accession>
<evidence type="ECO:0000259" key="2">
    <source>
        <dbReference type="Pfam" id="PF20695"/>
    </source>
</evidence>
<dbReference type="SUPFAM" id="SSF50475">
    <property type="entry name" value="FMN-binding split barrel"/>
    <property type="match status" value="1"/>
</dbReference>
<dbReference type="InterPro" id="IPR049381">
    <property type="entry name" value="UbiD-like_C"/>
</dbReference>
<comment type="caution">
    <text evidence="4">The sequence shown here is derived from an EMBL/GenBank/DDBJ whole genome shotgun (WGS) entry which is preliminary data.</text>
</comment>
<dbReference type="PATRIC" id="fig|1429043.3.peg.3837"/>